<organism evidence="1 2">
    <name type="scientific">Megaselia scalaris</name>
    <name type="common">Humpbacked fly</name>
    <name type="synonym">Phora scalaris</name>
    <dbReference type="NCBI Taxonomy" id="36166"/>
    <lineage>
        <taxon>Eukaryota</taxon>
        <taxon>Metazoa</taxon>
        <taxon>Ecdysozoa</taxon>
        <taxon>Arthropoda</taxon>
        <taxon>Hexapoda</taxon>
        <taxon>Insecta</taxon>
        <taxon>Pterygota</taxon>
        <taxon>Neoptera</taxon>
        <taxon>Endopterygota</taxon>
        <taxon>Diptera</taxon>
        <taxon>Brachycera</taxon>
        <taxon>Muscomorpha</taxon>
        <taxon>Platypezoidea</taxon>
        <taxon>Phoridae</taxon>
        <taxon>Megaseliini</taxon>
        <taxon>Megaselia</taxon>
    </lineage>
</organism>
<sequence length="79" mass="9088">MKLSPSVDHSLMLLMMDKPTPSTMLLTRTDSNHKEPICQLPQKLKNLGPDYVLLSCQEKETYWTMWQPSVLRTLKGLKA</sequence>
<dbReference type="Proteomes" id="UP000015102">
    <property type="component" value="Unassembled WGS sequence"/>
</dbReference>
<reference evidence="1" key="2">
    <citation type="submission" date="2015-06" db="UniProtKB">
        <authorList>
            <consortium name="EnsemblMetazoa"/>
        </authorList>
    </citation>
    <scope>IDENTIFICATION</scope>
</reference>
<evidence type="ECO:0000313" key="2">
    <source>
        <dbReference type="Proteomes" id="UP000015102"/>
    </source>
</evidence>
<dbReference type="EnsemblMetazoa" id="MESCA011131-RA">
    <property type="protein sequence ID" value="MESCA011131-PA"/>
    <property type="gene ID" value="MESCA011131"/>
</dbReference>
<proteinExistence type="predicted"/>
<dbReference type="AlphaFoldDB" id="T1H4C2"/>
<dbReference type="HOGENOM" id="CLU_2608782_0_0_1"/>
<reference evidence="2" key="1">
    <citation type="submission" date="2013-02" db="EMBL/GenBank/DDBJ databases">
        <authorList>
            <person name="Hughes D."/>
        </authorList>
    </citation>
    <scope>NUCLEOTIDE SEQUENCE</scope>
    <source>
        <strain>Durham</strain>
        <strain evidence="2">NC isolate 2 -- Noor lab</strain>
    </source>
</reference>
<dbReference type="EMBL" id="CAQQ02177823">
    <property type="status" value="NOT_ANNOTATED_CDS"/>
    <property type="molecule type" value="Genomic_DNA"/>
</dbReference>
<keyword evidence="2" id="KW-1185">Reference proteome</keyword>
<protein>
    <submittedName>
        <fullName evidence="1">Uncharacterized protein</fullName>
    </submittedName>
</protein>
<accession>T1H4C2</accession>
<evidence type="ECO:0000313" key="1">
    <source>
        <dbReference type="EnsemblMetazoa" id="MESCA011131-PA"/>
    </source>
</evidence>
<name>T1H4C2_MEGSC</name>